<feature type="transmembrane region" description="Helical" evidence="2">
    <location>
        <begin position="97"/>
        <end position="119"/>
    </location>
</feature>
<dbReference type="RefSeq" id="WP_064626774.1">
    <property type="nucleotide sequence ID" value="NZ_JAHGUI010000011.1"/>
</dbReference>
<accession>A0ABD4QRD5</accession>
<evidence type="ECO:0000313" key="3">
    <source>
        <dbReference type="EMBL" id="MBT2917752.1"/>
    </source>
</evidence>
<keyword evidence="2" id="KW-0472">Membrane</keyword>
<sequence length="211" mass="23568">MENSDNVVDIPQLDKDELIKQLKLQVSELKNEKNHEMDEQKRQYFIRQAELKNDRVKATVIGCIFMFCLTILVFLSFRNPDIYLIDAETTQFVAQAVNAFFLLMIPLIIGSIGAIARVMVSGMPILKNSTLVLSSGLMAMFSWVGIKSEILVSIIAPHLEKQGVNVSEVAANTSAEFYSMALVAIVVGMFSSNVYIFINQKVESLTNGRQP</sequence>
<keyword evidence="1" id="KW-0175">Coiled coil</keyword>
<feature type="transmembrane region" description="Helical" evidence="2">
    <location>
        <begin position="177"/>
        <end position="198"/>
    </location>
</feature>
<comment type="caution">
    <text evidence="3">The sequence shown here is derived from an EMBL/GenBank/DDBJ whole genome shotgun (WGS) entry which is preliminary data.</text>
</comment>
<evidence type="ECO:0000313" key="4">
    <source>
        <dbReference type="Proteomes" id="UP000078309"/>
    </source>
</evidence>
<name>A0ABD4QRD5_VIBAN</name>
<reference evidence="3 4" key="1">
    <citation type="journal article" date="2017" name="J. Fish Dis.">
        <title>Comparative assessment of Vibrio virulence in marine fish larvae.</title>
        <authorList>
            <person name="Ronneseth A."/>
            <person name="Castillo D."/>
            <person name="D'Alvise P."/>
            <person name="Tonnesen O."/>
            <person name="Haugland G."/>
            <person name="Grotkjaer T."/>
            <person name="Engell-Sorensen K."/>
            <person name="Norremark L."/>
            <person name="Bergh O."/>
            <person name="Wergeland H.I."/>
            <person name="Gram L."/>
        </authorList>
    </citation>
    <scope>NUCLEOTIDE SEQUENCE [LARGE SCALE GENOMIC DNA]</scope>
    <source>
        <strain evidence="3 4">90-11-286</strain>
    </source>
</reference>
<feature type="coiled-coil region" evidence="1">
    <location>
        <begin position="12"/>
        <end position="39"/>
    </location>
</feature>
<protein>
    <submittedName>
        <fullName evidence="3">Uncharacterized protein</fullName>
    </submittedName>
</protein>
<keyword evidence="2" id="KW-1133">Transmembrane helix</keyword>
<dbReference type="AlphaFoldDB" id="A0ABD4QRD5"/>
<proteinExistence type="predicted"/>
<organism evidence="3 4">
    <name type="scientific">Vibrio anguillarum</name>
    <name type="common">Listonella anguillarum</name>
    <dbReference type="NCBI Taxonomy" id="55601"/>
    <lineage>
        <taxon>Bacteria</taxon>
        <taxon>Pseudomonadati</taxon>
        <taxon>Pseudomonadota</taxon>
        <taxon>Gammaproteobacteria</taxon>
        <taxon>Vibrionales</taxon>
        <taxon>Vibrionaceae</taxon>
        <taxon>Vibrio</taxon>
    </lineage>
</organism>
<evidence type="ECO:0000256" key="1">
    <source>
        <dbReference type="SAM" id="Coils"/>
    </source>
</evidence>
<feature type="transmembrane region" description="Helical" evidence="2">
    <location>
        <begin position="56"/>
        <end position="77"/>
    </location>
</feature>
<feature type="transmembrane region" description="Helical" evidence="2">
    <location>
        <begin position="131"/>
        <end position="157"/>
    </location>
</feature>
<gene>
    <name evidence="3" type="ORF">PL14_03535</name>
</gene>
<dbReference type="EMBL" id="JAHGUI010000011">
    <property type="protein sequence ID" value="MBT2917752.1"/>
    <property type="molecule type" value="Genomic_DNA"/>
</dbReference>
<keyword evidence="2" id="KW-0812">Transmembrane</keyword>
<dbReference type="Proteomes" id="UP000078309">
    <property type="component" value="Unassembled WGS sequence"/>
</dbReference>
<evidence type="ECO:0000256" key="2">
    <source>
        <dbReference type="SAM" id="Phobius"/>
    </source>
</evidence>